<evidence type="ECO:0000256" key="3">
    <source>
        <dbReference type="ARBA" id="ARBA00023002"/>
    </source>
</evidence>
<evidence type="ECO:0000256" key="2">
    <source>
        <dbReference type="ARBA" id="ARBA00022456"/>
    </source>
</evidence>
<dbReference type="STRING" id="1379680.GCA_001612615_04193"/>
<keyword evidence="4 6" id="KW-0520">NAD</keyword>
<name>A0A285LUS2_9NOCA</name>
<dbReference type="InterPro" id="IPR013328">
    <property type="entry name" value="6PGD_dom2"/>
</dbReference>
<dbReference type="PIRSF" id="PIRSF000103">
    <property type="entry name" value="HIBADH"/>
    <property type="match status" value="1"/>
</dbReference>
<protein>
    <recommendedName>
        <fullName evidence="6">3-hydroxyisobutyrate dehydrogenase</fullName>
        <shortName evidence="6">HIBADH</shortName>
        <ecNumber evidence="6">1.1.1.31</ecNumber>
    </recommendedName>
</protein>
<keyword evidence="3 6" id="KW-0560">Oxidoreductase</keyword>
<accession>A0A285LUS2</accession>
<dbReference type="InterPro" id="IPR029154">
    <property type="entry name" value="HIBADH-like_NADP-bd"/>
</dbReference>
<dbReference type="UniPathway" id="UPA00362"/>
<dbReference type="SUPFAM" id="SSF48179">
    <property type="entry name" value="6-phosphogluconate dehydrogenase C-terminal domain-like"/>
    <property type="match status" value="1"/>
</dbReference>
<dbReference type="AlphaFoldDB" id="A0A285LUS2"/>
<feature type="active site" evidence="5">
    <location>
        <position position="185"/>
    </location>
</feature>
<evidence type="ECO:0000256" key="5">
    <source>
        <dbReference type="PIRSR" id="PIRSR000103-1"/>
    </source>
</evidence>
<dbReference type="Proteomes" id="UP000219565">
    <property type="component" value="Unassembled WGS sequence"/>
</dbReference>
<dbReference type="GO" id="GO:0050661">
    <property type="term" value="F:NADP binding"/>
    <property type="evidence" value="ECO:0007669"/>
    <property type="project" value="InterPro"/>
</dbReference>
<dbReference type="PANTHER" id="PTHR22981">
    <property type="entry name" value="3-HYDROXYISOBUTYRATE DEHYDROGENASE-RELATED"/>
    <property type="match status" value="1"/>
</dbReference>
<keyword evidence="10" id="KW-1185">Reference proteome</keyword>
<evidence type="ECO:0000313" key="10">
    <source>
        <dbReference type="Proteomes" id="UP000219565"/>
    </source>
</evidence>
<evidence type="ECO:0000313" key="9">
    <source>
        <dbReference type="EMBL" id="SNY88223.1"/>
    </source>
</evidence>
<sequence>MSTASRSDSMRGGGRATGGQIGFLGLGHMGAPMAANLVRAGYDVLAFDPVPAAQEQARKDGATVVETAVAAATDRDVVITMLPNGKLVLDVYADLLPAANPGTLFIDCSTIDVADAKEAAARTVAAGHRALDAPVSGGVAGAAAGTLTFMVGGAAADFADALPVLEVMGGKVVHCGDAGVGQAAKICNNMLLGISMIGLSEALVLGEKLGLSHQSFFDVVSTASGQSWALTSYCPVPGPVPTSPANNDYQPGFATALMTKDLGLAANALRANGIDGQLGALAAEIYTRFNQTDGGKDFSAIVTDIRNRSEQEVTE</sequence>
<dbReference type="Gene3D" id="1.10.1040.10">
    <property type="entry name" value="N-(1-d-carboxylethyl)-l-norvaline Dehydrogenase, domain 2"/>
    <property type="match status" value="1"/>
</dbReference>
<dbReference type="NCBIfam" id="TIGR01692">
    <property type="entry name" value="HIBADH"/>
    <property type="match status" value="1"/>
</dbReference>
<dbReference type="EMBL" id="OBEG01000005">
    <property type="protein sequence ID" value="SNY88223.1"/>
    <property type="molecule type" value="Genomic_DNA"/>
</dbReference>
<organism evidence="9 10">
    <name type="scientific">Nocardia amikacinitolerans</name>
    <dbReference type="NCBI Taxonomy" id="756689"/>
    <lineage>
        <taxon>Bacteria</taxon>
        <taxon>Bacillati</taxon>
        <taxon>Actinomycetota</taxon>
        <taxon>Actinomycetes</taxon>
        <taxon>Mycobacteriales</taxon>
        <taxon>Nocardiaceae</taxon>
        <taxon>Nocardia</taxon>
    </lineage>
</organism>
<proteinExistence type="inferred from homology"/>
<keyword evidence="2 6" id="KW-0101">Branched-chain amino acid catabolism</keyword>
<dbReference type="GO" id="GO:0008442">
    <property type="term" value="F:3-hydroxyisobutyrate dehydrogenase activity"/>
    <property type="evidence" value="ECO:0007669"/>
    <property type="project" value="UniProtKB-EC"/>
</dbReference>
<dbReference type="InterPro" id="IPR002204">
    <property type="entry name" value="3-OH-isobutyrate_DH-rel_CS"/>
</dbReference>
<dbReference type="InterPro" id="IPR011548">
    <property type="entry name" value="HIBADH"/>
</dbReference>
<dbReference type="EC" id="1.1.1.31" evidence="6"/>
<evidence type="ECO:0000256" key="4">
    <source>
        <dbReference type="ARBA" id="ARBA00023027"/>
    </source>
</evidence>
<dbReference type="SUPFAM" id="SSF51735">
    <property type="entry name" value="NAD(P)-binding Rossmann-fold domains"/>
    <property type="match status" value="1"/>
</dbReference>
<gene>
    <name evidence="9" type="ORF">SAMN04244553_5187</name>
</gene>
<dbReference type="InterPro" id="IPR036291">
    <property type="entry name" value="NAD(P)-bd_dom_sf"/>
</dbReference>
<dbReference type="InterPro" id="IPR015815">
    <property type="entry name" value="HIBADH-related"/>
</dbReference>
<dbReference type="FunFam" id="1.10.1040.10:FF:000006">
    <property type="entry name" value="3-hydroxyisobutyrate dehydrogenase"/>
    <property type="match status" value="1"/>
</dbReference>
<evidence type="ECO:0000259" key="7">
    <source>
        <dbReference type="Pfam" id="PF03446"/>
    </source>
</evidence>
<reference evidence="9 10" key="1">
    <citation type="submission" date="2017-09" db="EMBL/GenBank/DDBJ databases">
        <authorList>
            <person name="Ehlers B."/>
            <person name="Leendertz F.H."/>
        </authorList>
    </citation>
    <scope>NUCLEOTIDE SEQUENCE [LARGE SCALE GENOMIC DNA]</scope>
    <source>
        <strain evidence="9 10">DSM 45537</strain>
    </source>
</reference>
<comment type="catalytic activity">
    <reaction evidence="6">
        <text>3-hydroxy-2-methylpropanoate + NAD(+) = 2-methyl-3-oxopropanoate + NADH + H(+)</text>
        <dbReference type="Rhea" id="RHEA:17681"/>
        <dbReference type="ChEBI" id="CHEBI:11805"/>
        <dbReference type="ChEBI" id="CHEBI:15378"/>
        <dbReference type="ChEBI" id="CHEBI:57540"/>
        <dbReference type="ChEBI" id="CHEBI:57700"/>
        <dbReference type="ChEBI" id="CHEBI:57945"/>
        <dbReference type="EC" id="1.1.1.31"/>
    </reaction>
</comment>
<dbReference type="InterPro" id="IPR008927">
    <property type="entry name" value="6-PGluconate_DH-like_C_sf"/>
</dbReference>
<comment type="pathway">
    <text evidence="6">Amino-acid degradation; L-valine degradation.</text>
</comment>
<dbReference type="PROSITE" id="PS00895">
    <property type="entry name" value="3_HYDROXYISOBUT_DH"/>
    <property type="match status" value="1"/>
</dbReference>
<feature type="domain" description="6-phosphogluconate dehydrogenase NADP-binding" evidence="7">
    <location>
        <begin position="20"/>
        <end position="176"/>
    </location>
</feature>
<evidence type="ECO:0000256" key="6">
    <source>
        <dbReference type="RuleBase" id="RU910714"/>
    </source>
</evidence>
<dbReference type="Gene3D" id="3.40.50.720">
    <property type="entry name" value="NAD(P)-binding Rossmann-like Domain"/>
    <property type="match status" value="1"/>
</dbReference>
<comment type="similarity">
    <text evidence="1 6">Belongs to the HIBADH-related family.</text>
</comment>
<dbReference type="Pfam" id="PF03446">
    <property type="entry name" value="NAD_binding_2"/>
    <property type="match status" value="1"/>
</dbReference>
<dbReference type="GO" id="GO:0006574">
    <property type="term" value="P:L-valine catabolic process"/>
    <property type="evidence" value="ECO:0007669"/>
    <property type="project" value="UniProtKB-UniPathway"/>
</dbReference>
<feature type="domain" description="3-hydroxyisobutyrate dehydrogenase-like NAD-binding" evidence="8">
    <location>
        <begin position="179"/>
        <end position="302"/>
    </location>
</feature>
<evidence type="ECO:0000256" key="1">
    <source>
        <dbReference type="ARBA" id="ARBA00009080"/>
    </source>
</evidence>
<dbReference type="InterPro" id="IPR006115">
    <property type="entry name" value="6PGDH_NADP-bd"/>
</dbReference>
<dbReference type="PANTHER" id="PTHR22981:SF7">
    <property type="entry name" value="3-HYDROXYISOBUTYRATE DEHYDROGENASE, MITOCHONDRIAL"/>
    <property type="match status" value="1"/>
</dbReference>
<evidence type="ECO:0000259" key="8">
    <source>
        <dbReference type="Pfam" id="PF14833"/>
    </source>
</evidence>
<dbReference type="GO" id="GO:0051287">
    <property type="term" value="F:NAD binding"/>
    <property type="evidence" value="ECO:0007669"/>
    <property type="project" value="InterPro"/>
</dbReference>
<dbReference type="Pfam" id="PF14833">
    <property type="entry name" value="NAD_binding_11"/>
    <property type="match status" value="1"/>
</dbReference>